<dbReference type="SUPFAM" id="SSF51161">
    <property type="entry name" value="Trimeric LpxA-like enzymes"/>
    <property type="match status" value="1"/>
</dbReference>
<evidence type="ECO:0000256" key="5">
    <source>
        <dbReference type="PIRNR" id="PIRNR000441"/>
    </source>
</evidence>
<protein>
    <recommendedName>
        <fullName evidence="5">Serine acetyltransferase</fullName>
        <ecNumber evidence="5">2.3.1.30</ecNumber>
    </recommendedName>
</protein>
<dbReference type="PROSITE" id="PS00101">
    <property type="entry name" value="HEXAPEP_TRANSFERASES"/>
    <property type="match status" value="1"/>
</dbReference>
<keyword evidence="2 5" id="KW-0808">Transferase</keyword>
<evidence type="ECO:0000256" key="2">
    <source>
        <dbReference type="ARBA" id="ARBA00022679"/>
    </source>
</evidence>
<dbReference type="InterPro" id="IPR005881">
    <property type="entry name" value="Ser_O-AcTrfase"/>
</dbReference>
<dbReference type="InterPro" id="IPR001451">
    <property type="entry name" value="Hexapep"/>
</dbReference>
<dbReference type="Pfam" id="PF00132">
    <property type="entry name" value="Hexapep"/>
    <property type="match status" value="1"/>
</dbReference>
<dbReference type="PANTHER" id="PTHR42811">
    <property type="entry name" value="SERINE ACETYLTRANSFERASE"/>
    <property type="match status" value="1"/>
</dbReference>
<dbReference type="Gene3D" id="2.160.10.10">
    <property type="entry name" value="Hexapeptide repeat proteins"/>
    <property type="match status" value="1"/>
</dbReference>
<evidence type="ECO:0000256" key="4">
    <source>
        <dbReference type="ARBA" id="ARBA00023315"/>
    </source>
</evidence>
<evidence type="ECO:0000313" key="6">
    <source>
        <dbReference type="EMBL" id="MDM8324673.1"/>
    </source>
</evidence>
<keyword evidence="7" id="KW-1185">Reference proteome</keyword>
<accession>A0ABT7VGB0</accession>
<reference evidence="7" key="1">
    <citation type="submission" date="2023-07" db="EMBL/GenBank/DDBJ databases">
        <title>Identification and characterization of horizontal gene transfer across gut microbiota members of farm animals based on homology search.</title>
        <authorList>
            <person name="Schwarzerova J."/>
            <person name="Nykrynova M."/>
            <person name="Jureckova K."/>
            <person name="Cejkova D."/>
            <person name="Rychlik I."/>
        </authorList>
    </citation>
    <scope>NUCLEOTIDE SEQUENCE [LARGE SCALE GENOMIC DNA]</scope>
    <source>
        <strain evidence="7">109_WCHN</strain>
    </source>
</reference>
<evidence type="ECO:0000256" key="3">
    <source>
        <dbReference type="ARBA" id="ARBA00022737"/>
    </source>
</evidence>
<comment type="caution">
    <text evidence="6">The sequence shown here is derived from an EMBL/GenBank/DDBJ whole genome shotgun (WGS) entry which is preliminary data.</text>
</comment>
<dbReference type="EMBL" id="JAUDEN010000007">
    <property type="protein sequence ID" value="MDM8324673.1"/>
    <property type="molecule type" value="Genomic_DNA"/>
</dbReference>
<sequence length="190" mass="21046">MCRWLLKKETIELITSDYYRYIGTTASLFKMFRFTFYNHCFAYTFWLRIAASEKSLICKIAKKKLNKLSIKYGLQIPCETSIGYGLYIGHGIGIIINPTAIIGNNVNLGQFTTIGANNGKAAIIGDNVYIGPSVCLVENIKIGDNVTIGAGAVVVKDVPNNATVAGVPAKIISYKSPGRFINRKWVKYNY</sequence>
<proteinExistence type="inferred from homology"/>
<dbReference type="EC" id="2.3.1.30" evidence="5"/>
<gene>
    <name evidence="6" type="ORF">QUW60_05445</name>
</gene>
<dbReference type="InterPro" id="IPR018357">
    <property type="entry name" value="Hexapep_transf_CS"/>
</dbReference>
<keyword evidence="4 5" id="KW-0012">Acyltransferase</keyword>
<evidence type="ECO:0000256" key="1">
    <source>
        <dbReference type="ARBA" id="ARBA00007274"/>
    </source>
</evidence>
<comment type="catalytic activity">
    <reaction evidence="5">
        <text>L-serine + acetyl-CoA = O-acetyl-L-serine + CoA</text>
        <dbReference type="Rhea" id="RHEA:24560"/>
        <dbReference type="ChEBI" id="CHEBI:33384"/>
        <dbReference type="ChEBI" id="CHEBI:57287"/>
        <dbReference type="ChEBI" id="CHEBI:57288"/>
        <dbReference type="ChEBI" id="CHEBI:58340"/>
        <dbReference type="EC" id="2.3.1.30"/>
    </reaction>
</comment>
<dbReference type="PIRSF" id="PIRSF000441">
    <property type="entry name" value="CysE"/>
    <property type="match status" value="1"/>
</dbReference>
<keyword evidence="3" id="KW-0677">Repeat</keyword>
<dbReference type="InterPro" id="IPR045304">
    <property type="entry name" value="LbH_SAT"/>
</dbReference>
<organism evidence="6 7">
    <name type="scientific">Bacteroides gallinaceum</name>
    <dbReference type="NCBI Taxonomy" id="1462571"/>
    <lineage>
        <taxon>Bacteria</taxon>
        <taxon>Pseudomonadati</taxon>
        <taxon>Bacteroidota</taxon>
        <taxon>Bacteroidia</taxon>
        <taxon>Bacteroidales</taxon>
        <taxon>Bacteroidaceae</taxon>
        <taxon>Bacteroides</taxon>
    </lineage>
</organism>
<evidence type="ECO:0000313" key="7">
    <source>
        <dbReference type="Proteomes" id="UP001169458"/>
    </source>
</evidence>
<comment type="similarity">
    <text evidence="1 5">Belongs to the transferase hexapeptide repeat family.</text>
</comment>
<dbReference type="CDD" id="cd03354">
    <property type="entry name" value="LbH_SAT"/>
    <property type="match status" value="1"/>
</dbReference>
<dbReference type="InterPro" id="IPR011004">
    <property type="entry name" value="Trimer_LpxA-like_sf"/>
</dbReference>
<dbReference type="RefSeq" id="WP_289558991.1">
    <property type="nucleotide sequence ID" value="NZ_JAUDCP010000008.1"/>
</dbReference>
<name>A0ABT7VGB0_9BACE</name>
<dbReference type="Proteomes" id="UP001169458">
    <property type="component" value="Unassembled WGS sequence"/>
</dbReference>